<dbReference type="SMART" id="SM00044">
    <property type="entry name" value="CYCc"/>
    <property type="match status" value="1"/>
</dbReference>
<dbReference type="GO" id="GO:0035556">
    <property type="term" value="P:intracellular signal transduction"/>
    <property type="evidence" value="ECO:0007669"/>
    <property type="project" value="InterPro"/>
</dbReference>
<dbReference type="CDD" id="cd07302">
    <property type="entry name" value="CHD"/>
    <property type="match status" value="1"/>
</dbReference>
<dbReference type="Pfam" id="PF05226">
    <property type="entry name" value="CHASE2"/>
    <property type="match status" value="1"/>
</dbReference>
<accession>A0A1Y5TRF8</accession>
<dbReference type="EC" id="4.6.1.1" evidence="3"/>
<organism evidence="3 4">
    <name type="scientific">Oceanibacterium hippocampi</name>
    <dbReference type="NCBI Taxonomy" id="745714"/>
    <lineage>
        <taxon>Bacteria</taxon>
        <taxon>Pseudomonadati</taxon>
        <taxon>Pseudomonadota</taxon>
        <taxon>Alphaproteobacteria</taxon>
        <taxon>Sneathiellales</taxon>
        <taxon>Sneathiellaceae</taxon>
        <taxon>Oceanibacterium</taxon>
    </lineage>
</organism>
<gene>
    <name evidence="3" type="primary">cyaA_16</name>
    <name evidence="3" type="ORF">OCH7691_03275</name>
</gene>
<evidence type="ECO:0000313" key="3">
    <source>
        <dbReference type="EMBL" id="SLN70323.1"/>
    </source>
</evidence>
<keyword evidence="1" id="KW-0812">Transmembrane</keyword>
<dbReference type="InterPro" id="IPR029787">
    <property type="entry name" value="Nucleotide_cyclase"/>
</dbReference>
<dbReference type="PANTHER" id="PTHR43081:SF1">
    <property type="entry name" value="ADENYLATE CYCLASE, TERMINAL-DIFFERENTIATION SPECIFIC"/>
    <property type="match status" value="1"/>
</dbReference>
<protein>
    <submittedName>
        <fullName evidence="3">Adenylate cyclase 1</fullName>
        <ecNumber evidence="3">4.6.1.1</ecNumber>
    </submittedName>
</protein>
<dbReference type="AlphaFoldDB" id="A0A1Y5TRF8"/>
<evidence type="ECO:0000313" key="4">
    <source>
        <dbReference type="Proteomes" id="UP000193200"/>
    </source>
</evidence>
<dbReference type="SUPFAM" id="SSF55073">
    <property type="entry name" value="Nucleotide cyclase"/>
    <property type="match status" value="1"/>
</dbReference>
<dbReference type="SMART" id="SM01080">
    <property type="entry name" value="CHASE2"/>
    <property type="match status" value="1"/>
</dbReference>
<feature type="transmembrane region" description="Helical" evidence="1">
    <location>
        <begin position="424"/>
        <end position="443"/>
    </location>
</feature>
<dbReference type="PANTHER" id="PTHR43081">
    <property type="entry name" value="ADENYLATE CYCLASE, TERMINAL-DIFFERENTIATION SPECIFIC-RELATED"/>
    <property type="match status" value="1"/>
</dbReference>
<keyword evidence="4" id="KW-1185">Reference proteome</keyword>
<keyword evidence="3" id="KW-0456">Lyase</keyword>
<dbReference type="Proteomes" id="UP000193200">
    <property type="component" value="Unassembled WGS sequence"/>
</dbReference>
<feature type="transmembrane region" description="Helical" evidence="1">
    <location>
        <begin position="394"/>
        <end position="412"/>
    </location>
</feature>
<dbReference type="InParanoid" id="A0A1Y5TRF8"/>
<evidence type="ECO:0000256" key="1">
    <source>
        <dbReference type="SAM" id="Phobius"/>
    </source>
</evidence>
<keyword evidence="1" id="KW-1133">Transmembrane helix</keyword>
<dbReference type="GO" id="GO:0006171">
    <property type="term" value="P:cAMP biosynthetic process"/>
    <property type="evidence" value="ECO:0007669"/>
    <property type="project" value="TreeGrafter"/>
</dbReference>
<dbReference type="GO" id="GO:0004016">
    <property type="term" value="F:adenylate cyclase activity"/>
    <property type="evidence" value="ECO:0007669"/>
    <property type="project" value="UniProtKB-EC"/>
</dbReference>
<proteinExistence type="predicted"/>
<feature type="domain" description="Guanylate cyclase" evidence="2">
    <location>
        <begin position="485"/>
        <end position="625"/>
    </location>
</feature>
<dbReference type="InterPro" id="IPR007890">
    <property type="entry name" value="CHASE2"/>
</dbReference>
<dbReference type="Pfam" id="PF00211">
    <property type="entry name" value="Guanylate_cyc"/>
    <property type="match status" value="1"/>
</dbReference>
<dbReference type="OrthoDB" id="9789782at2"/>
<keyword evidence="1" id="KW-0472">Membrane</keyword>
<sequence>MMIWRRWQHYLVPAIMLALALGVRLDQPQLLVTLQNRIFDTYQQIKPRSYEPVPVRIVDIDDESLNALGQWPWPRKQVADLVVRLFNAGAATVVFDIVFAEPDRTSPREIVKLWPELPAFQALKDDLSGLPDNDELLAEIIAQAPVVTGFALVDGNVNRYPLGTPEKWGVAIAGDDPKAFLPSYRGAQPSLEVLEKAASGNGSFNMVPDRDNLVRRVPTFVRIEDRLYPSLVLEALRVAQGASTYILKGSGANLEESFGEHTGLNHVKVGRLEIPTDANGQMWVHYTRPVPERSVPVWKFYAEELGRPDETFDPALIEGNIIFIGTSAAGLKDLRATPLAAALPGTEVHAQATEQILLDDFLERPDWADGAELLFILLLGIALIVALPYLGAAWCAVIGAAGAAGGIFFSWQMYDLARLLVDPVVPALSVLLVYLASSLLNFLRSEREKRQVRGAFSQYLSPALVEQLARQPERLRLGGETKEMTFLFCDVRGFTAISERFKGNPQGLTFLINRLLTPLTAQILQREGTIDKYMGDCIMAFWNAPLDDAEHARHACVSALAMMEAMRVLNAEREEEAKAEQVPFLPLNVGIGLNTGACVVGNMGSDQRFDYSVLGDAVNLASRLEGQSKNYGVDIVVGDSTRQQASDFAVLELDRIAVKGKSEAETIHCLLGDSGLAESDAFRAHAERHEVLLPTYRSQQWADARRLLDECRKLDAACTGKLAALYDMYEARIDDYEKNPPPADWDGVYVATSK</sequence>
<dbReference type="PROSITE" id="PS50125">
    <property type="entry name" value="GUANYLATE_CYCLASE_2"/>
    <property type="match status" value="1"/>
</dbReference>
<dbReference type="EMBL" id="FWFR01000003">
    <property type="protein sequence ID" value="SLN70323.1"/>
    <property type="molecule type" value="Genomic_DNA"/>
</dbReference>
<name>A0A1Y5TRF8_9PROT</name>
<feature type="transmembrane region" description="Helical" evidence="1">
    <location>
        <begin position="367"/>
        <end position="387"/>
    </location>
</feature>
<evidence type="ECO:0000259" key="2">
    <source>
        <dbReference type="PROSITE" id="PS50125"/>
    </source>
</evidence>
<reference evidence="3 4" key="1">
    <citation type="submission" date="2017-03" db="EMBL/GenBank/DDBJ databases">
        <authorList>
            <person name="Afonso C.L."/>
            <person name="Miller P.J."/>
            <person name="Scott M.A."/>
            <person name="Spackman E."/>
            <person name="Goraichik I."/>
            <person name="Dimitrov K.M."/>
            <person name="Suarez D.L."/>
            <person name="Swayne D.E."/>
        </authorList>
    </citation>
    <scope>NUCLEOTIDE SEQUENCE [LARGE SCALE GENOMIC DNA]</scope>
    <source>
        <strain evidence="3 4">CECT 7691</strain>
    </source>
</reference>
<dbReference type="InterPro" id="IPR001054">
    <property type="entry name" value="A/G_cyclase"/>
</dbReference>
<dbReference type="Gene3D" id="3.30.70.1230">
    <property type="entry name" value="Nucleotide cyclase"/>
    <property type="match status" value="1"/>
</dbReference>
<dbReference type="InterPro" id="IPR050697">
    <property type="entry name" value="Adenylyl/Guanylyl_Cyclase_3/4"/>
</dbReference>